<comment type="caution">
    <text evidence="2">The sequence shown here is derived from an EMBL/GenBank/DDBJ whole genome shotgun (WGS) entry which is preliminary data.</text>
</comment>
<protein>
    <submittedName>
        <fullName evidence="2">Uncharacterized protein</fullName>
    </submittedName>
</protein>
<evidence type="ECO:0000313" key="2">
    <source>
        <dbReference type="EMBL" id="MDF9745756.1"/>
    </source>
</evidence>
<evidence type="ECO:0000256" key="1">
    <source>
        <dbReference type="SAM" id="Phobius"/>
    </source>
</evidence>
<reference evidence="2" key="1">
    <citation type="submission" date="2022-06" db="EMBL/GenBank/DDBJ databases">
        <title>Natrinema sp. a new haloarchaeum isolate from saline soil.</title>
        <authorList>
            <person name="Strakova D."/>
            <person name="Galisteo C."/>
            <person name="Sanchez-Porro C."/>
            <person name="Ventosa A."/>
        </authorList>
    </citation>
    <scope>NUCLEOTIDE SEQUENCE</scope>
    <source>
        <strain evidence="2">S1CR25-10</strain>
    </source>
</reference>
<keyword evidence="1" id="KW-0812">Transmembrane</keyword>
<proteinExistence type="predicted"/>
<accession>A0A9Q4Q1Q1</accession>
<dbReference type="AlphaFoldDB" id="A0A9Q4Q1Q1"/>
<evidence type="ECO:0000313" key="3">
    <source>
        <dbReference type="Proteomes" id="UP001154061"/>
    </source>
</evidence>
<name>A0A9Q4Q1Q1_9EURY</name>
<gene>
    <name evidence="2" type="ORF">NDI89_09160</name>
</gene>
<organism evidence="2 3">
    <name type="scientific">Natrinema salsiterrestre</name>
    <dbReference type="NCBI Taxonomy" id="2950540"/>
    <lineage>
        <taxon>Archaea</taxon>
        <taxon>Methanobacteriati</taxon>
        <taxon>Methanobacteriota</taxon>
        <taxon>Stenosarchaea group</taxon>
        <taxon>Halobacteria</taxon>
        <taxon>Halobacteriales</taxon>
        <taxon>Natrialbaceae</taxon>
        <taxon>Natrinema</taxon>
    </lineage>
</organism>
<feature type="transmembrane region" description="Helical" evidence="1">
    <location>
        <begin position="70"/>
        <end position="86"/>
    </location>
</feature>
<keyword evidence="1" id="KW-1133">Transmembrane helix</keyword>
<sequence length="128" mass="13448">MIDREGRVLFGSLLLLVLALAGSIVVDRQFGVAVRDRPLLSFLLIAGIAVALPNLYLAATGDGDRFRSRLRVAAITTAAFALAFTAEAEGVGYLLIAAIGTGSVVALVCYEILAEYGTETDDSVTRVS</sequence>
<keyword evidence="1" id="KW-0472">Membrane</keyword>
<dbReference type="RefSeq" id="WP_277521235.1">
    <property type="nucleotide sequence ID" value="NZ_JAMQOT010000002.1"/>
</dbReference>
<feature type="transmembrane region" description="Helical" evidence="1">
    <location>
        <begin position="92"/>
        <end position="113"/>
    </location>
</feature>
<keyword evidence="3" id="KW-1185">Reference proteome</keyword>
<feature type="transmembrane region" description="Helical" evidence="1">
    <location>
        <begin position="39"/>
        <end position="58"/>
    </location>
</feature>
<dbReference type="Proteomes" id="UP001154061">
    <property type="component" value="Unassembled WGS sequence"/>
</dbReference>
<dbReference type="EMBL" id="JAMQOT010000002">
    <property type="protein sequence ID" value="MDF9745756.1"/>
    <property type="molecule type" value="Genomic_DNA"/>
</dbReference>